<protein>
    <submittedName>
        <fullName evidence="2">Uncharacterized protein</fullName>
    </submittedName>
</protein>
<evidence type="ECO:0000256" key="1">
    <source>
        <dbReference type="SAM" id="Phobius"/>
    </source>
</evidence>
<dbReference type="EMBL" id="CAXJRC010000005">
    <property type="protein sequence ID" value="CAL2105321.1"/>
    <property type="molecule type" value="Genomic_DNA"/>
</dbReference>
<feature type="transmembrane region" description="Helical" evidence="1">
    <location>
        <begin position="20"/>
        <end position="43"/>
    </location>
</feature>
<evidence type="ECO:0000313" key="2">
    <source>
        <dbReference type="EMBL" id="CAL2105321.1"/>
    </source>
</evidence>
<proteinExistence type="predicted"/>
<sequence>MKNTYEQLNIEYTETREVSLQIKIATIFLALIFALIPLAELVYEFDYNHIITYFWYGCGFGAH</sequence>
<keyword evidence="3" id="KW-1185">Reference proteome</keyword>
<gene>
    <name evidence="2" type="ORF">T190115A13A_140088</name>
</gene>
<evidence type="ECO:0000313" key="3">
    <source>
        <dbReference type="Proteomes" id="UP001497602"/>
    </source>
</evidence>
<dbReference type="RefSeq" id="WP_348737179.1">
    <property type="nucleotide sequence ID" value="NZ_CAXJRC010000005.1"/>
</dbReference>
<organism evidence="2 3">
    <name type="scientific">Tenacibaculum vairaonense</name>
    <dbReference type="NCBI Taxonomy" id="3137860"/>
    <lineage>
        <taxon>Bacteria</taxon>
        <taxon>Pseudomonadati</taxon>
        <taxon>Bacteroidota</taxon>
        <taxon>Flavobacteriia</taxon>
        <taxon>Flavobacteriales</taxon>
        <taxon>Flavobacteriaceae</taxon>
        <taxon>Tenacibaculum</taxon>
    </lineage>
</organism>
<keyword evidence="1" id="KW-1133">Transmembrane helix</keyword>
<reference evidence="2 3" key="1">
    <citation type="submission" date="2024-05" db="EMBL/GenBank/DDBJ databases">
        <authorList>
            <person name="Duchaud E."/>
        </authorList>
    </citation>
    <scope>NUCLEOTIDE SEQUENCE [LARGE SCALE GENOMIC DNA]</scope>
    <source>
        <strain evidence="2">Ena-SAMPLE-TAB-13-05-2024-13:56:06:370-140305</strain>
    </source>
</reference>
<keyword evidence="1" id="KW-0472">Membrane</keyword>
<comment type="caution">
    <text evidence="2">The sequence shown here is derived from an EMBL/GenBank/DDBJ whole genome shotgun (WGS) entry which is preliminary data.</text>
</comment>
<name>A0ABM9PIC0_9FLAO</name>
<keyword evidence="1" id="KW-0812">Transmembrane</keyword>
<accession>A0ABM9PIC0</accession>
<dbReference type="Proteomes" id="UP001497602">
    <property type="component" value="Unassembled WGS sequence"/>
</dbReference>